<comment type="subunit">
    <text evidence="9">The complex comprises the extracytoplasmic solute receptor protein and the two transmembrane proteins.</text>
</comment>
<dbReference type="AlphaFoldDB" id="A0A1G9AWD6"/>
<evidence type="ECO:0000256" key="6">
    <source>
        <dbReference type="ARBA" id="ARBA00022989"/>
    </source>
</evidence>
<dbReference type="PANTHER" id="PTHR35011:SF10">
    <property type="entry name" value="TRAP TRANSPORTER SMALL PERMEASE PROTEIN"/>
    <property type="match status" value="1"/>
</dbReference>
<dbReference type="EMBL" id="FNFV01000002">
    <property type="protein sequence ID" value="SDK31621.1"/>
    <property type="molecule type" value="Genomic_DNA"/>
</dbReference>
<dbReference type="RefSeq" id="WP_092498974.1">
    <property type="nucleotide sequence ID" value="NZ_FNFV01000002.1"/>
</dbReference>
<evidence type="ECO:0000256" key="2">
    <source>
        <dbReference type="ARBA" id="ARBA00022448"/>
    </source>
</evidence>
<reference evidence="12" key="1">
    <citation type="submission" date="2016-10" db="EMBL/GenBank/DDBJ databases">
        <authorList>
            <person name="Varghese N."/>
            <person name="Submissions S."/>
        </authorList>
    </citation>
    <scope>NUCLEOTIDE SEQUENCE [LARGE SCALE GENOMIC DNA]</scope>
    <source>
        <strain evidence="12">CGMCC 1.10789</strain>
    </source>
</reference>
<accession>A0A1G9AWD6</accession>
<dbReference type="OrthoDB" id="4250245at2"/>
<dbReference type="Pfam" id="PF04290">
    <property type="entry name" value="DctQ"/>
    <property type="match status" value="1"/>
</dbReference>
<evidence type="ECO:0000313" key="11">
    <source>
        <dbReference type="EMBL" id="SDK31621.1"/>
    </source>
</evidence>
<proteinExistence type="inferred from homology"/>
<evidence type="ECO:0000256" key="3">
    <source>
        <dbReference type="ARBA" id="ARBA00022475"/>
    </source>
</evidence>
<dbReference type="PANTHER" id="PTHR35011">
    <property type="entry name" value="2,3-DIKETO-L-GULONATE TRAP TRANSPORTER SMALL PERMEASE PROTEIN YIAM"/>
    <property type="match status" value="1"/>
</dbReference>
<keyword evidence="12" id="KW-1185">Reference proteome</keyword>
<dbReference type="InterPro" id="IPR007387">
    <property type="entry name" value="TRAP_DctQ"/>
</dbReference>
<gene>
    <name evidence="11" type="ORF">SAMN05216257_102303</name>
</gene>
<feature type="transmembrane region" description="Helical" evidence="9">
    <location>
        <begin position="12"/>
        <end position="32"/>
    </location>
</feature>
<evidence type="ECO:0000259" key="10">
    <source>
        <dbReference type="Pfam" id="PF04290"/>
    </source>
</evidence>
<dbReference type="GO" id="GO:0022857">
    <property type="term" value="F:transmembrane transporter activity"/>
    <property type="evidence" value="ECO:0007669"/>
    <property type="project" value="UniProtKB-UniRule"/>
</dbReference>
<feature type="transmembrane region" description="Helical" evidence="9">
    <location>
        <begin position="52"/>
        <end position="69"/>
    </location>
</feature>
<organism evidence="11 12">
    <name type="scientific">Meinhardsimonia xiamenensis</name>
    <dbReference type="NCBI Taxonomy" id="990712"/>
    <lineage>
        <taxon>Bacteria</taxon>
        <taxon>Pseudomonadati</taxon>
        <taxon>Pseudomonadota</taxon>
        <taxon>Alphaproteobacteria</taxon>
        <taxon>Rhodobacterales</taxon>
        <taxon>Paracoccaceae</taxon>
        <taxon>Meinhardsimonia</taxon>
    </lineage>
</organism>
<feature type="transmembrane region" description="Helical" evidence="9">
    <location>
        <begin position="131"/>
        <end position="152"/>
    </location>
</feature>
<keyword evidence="7 9" id="KW-0472">Membrane</keyword>
<sequence length="165" mass="17850">MDRLDRAAERLAQALALVGALGVVALLVHVAADVALRNLLARPIPATNEIVSRYYMVAMAFLPLAWVERRGGMVRVELIDAALSPGLKRLSELAVAALTLAIYLTLAWVSSEHALKQWNVGAFVDVLGRRVIVWPTFFLPAAGFFLAALVVAQRILALLSGRSLP</sequence>
<protein>
    <recommendedName>
        <fullName evidence="9">TRAP transporter small permease protein</fullName>
    </recommendedName>
</protein>
<evidence type="ECO:0000256" key="1">
    <source>
        <dbReference type="ARBA" id="ARBA00004429"/>
    </source>
</evidence>
<feature type="transmembrane region" description="Helical" evidence="9">
    <location>
        <begin position="90"/>
        <end position="111"/>
    </location>
</feature>
<evidence type="ECO:0000256" key="5">
    <source>
        <dbReference type="ARBA" id="ARBA00022692"/>
    </source>
</evidence>
<keyword evidence="4 9" id="KW-0997">Cell inner membrane</keyword>
<comment type="subcellular location">
    <subcellularLocation>
        <location evidence="1 9">Cell inner membrane</location>
        <topology evidence="1 9">Multi-pass membrane protein</topology>
    </subcellularLocation>
</comment>
<evidence type="ECO:0000256" key="8">
    <source>
        <dbReference type="ARBA" id="ARBA00038436"/>
    </source>
</evidence>
<dbReference type="STRING" id="990712.SAMN05216257_102303"/>
<keyword evidence="5 9" id="KW-0812">Transmembrane</keyword>
<keyword evidence="3" id="KW-1003">Cell membrane</keyword>
<name>A0A1G9AWD6_9RHOB</name>
<keyword evidence="2 9" id="KW-0813">Transport</keyword>
<comment type="similarity">
    <text evidence="8 9">Belongs to the TRAP transporter small permease family.</text>
</comment>
<dbReference type="GO" id="GO:0015740">
    <property type="term" value="P:C4-dicarboxylate transport"/>
    <property type="evidence" value="ECO:0007669"/>
    <property type="project" value="TreeGrafter"/>
</dbReference>
<feature type="domain" description="Tripartite ATP-independent periplasmic transporters DctQ component" evidence="10">
    <location>
        <begin position="27"/>
        <end position="159"/>
    </location>
</feature>
<dbReference type="Proteomes" id="UP000199328">
    <property type="component" value="Unassembled WGS sequence"/>
</dbReference>
<evidence type="ECO:0000313" key="12">
    <source>
        <dbReference type="Proteomes" id="UP000199328"/>
    </source>
</evidence>
<comment type="function">
    <text evidence="9">Part of the tripartite ATP-independent periplasmic (TRAP) transport system.</text>
</comment>
<dbReference type="GO" id="GO:0005886">
    <property type="term" value="C:plasma membrane"/>
    <property type="evidence" value="ECO:0007669"/>
    <property type="project" value="UniProtKB-SubCell"/>
</dbReference>
<dbReference type="InterPro" id="IPR055348">
    <property type="entry name" value="DctQ"/>
</dbReference>
<evidence type="ECO:0000256" key="7">
    <source>
        <dbReference type="ARBA" id="ARBA00023136"/>
    </source>
</evidence>
<evidence type="ECO:0000256" key="4">
    <source>
        <dbReference type="ARBA" id="ARBA00022519"/>
    </source>
</evidence>
<evidence type="ECO:0000256" key="9">
    <source>
        <dbReference type="RuleBase" id="RU369079"/>
    </source>
</evidence>
<keyword evidence="6 9" id="KW-1133">Transmembrane helix</keyword>